<evidence type="ECO:0000313" key="1">
    <source>
        <dbReference type="EMBL" id="AXU40226.1"/>
    </source>
</evidence>
<evidence type="ECO:0000313" key="2">
    <source>
        <dbReference type="Proteomes" id="UP000276974"/>
    </source>
</evidence>
<dbReference type="Proteomes" id="UP000276974">
    <property type="component" value="Segment"/>
</dbReference>
<organism evidence="1 2">
    <name type="scientific">Vibrio phage fNo16</name>
    <dbReference type="NCBI Taxonomy" id="2315335"/>
    <lineage>
        <taxon>Viruses</taxon>
        <taxon>Varidnaviria</taxon>
        <taxon>Abadenavirae</taxon>
        <taxon>Produgelaviricota</taxon>
        <taxon>Belvinaviricetes</taxon>
        <taxon>Vinavirales</taxon>
        <taxon>Asemoviridae</taxon>
        <taxon>Elsinorevirus</taxon>
        <taxon>Elsinorevirus NO16</taxon>
    </lineage>
</organism>
<keyword evidence="2" id="KW-1185">Reference proteome</keyword>
<dbReference type="EMBL" id="MH730557">
    <property type="protein sequence ID" value="AXU40226.1"/>
    <property type="molecule type" value="Genomic_DNA"/>
</dbReference>
<reference evidence="1 2" key="1">
    <citation type="submission" date="2018-08" db="EMBL/GenBank/DDBJ databases">
        <title>Complete genome sequence of Vibrio anguillarum PM2-like non-tailed bacteriophage phiNo16.</title>
        <authorList>
            <person name="Kalatzis P.G."/>
            <person name="Carstens A.B."/>
            <person name="Katharios P."/>
            <person name="Castillo D."/>
            <person name="Hansen L.H."/>
            <person name="Middelboe M."/>
        </authorList>
    </citation>
    <scope>NUCLEOTIDE SEQUENCE [LARGE SCALE GENOMIC DNA]</scope>
</reference>
<sequence>MSVTTVTAKPVPAVIATSGRNFQLLSGGEVTVKFYGVNGDWEEEVELSVGDSLEFEQRFARFTVQTQYETRVSFYSGFAKMRRSKQDLVVTGTTSIKTSQKQVTKVESMLIEPNRNRRNVVVFPLNDTIYVGGLGTSQNDKLPVPVGGSITLDTQAAIYVTQDQSSANDFADVRILEEFN</sequence>
<proteinExistence type="predicted"/>
<accession>A0A3G1SVM6</accession>
<gene>
    <name evidence="1" type="ORF">fNo16_0014</name>
</gene>
<name>A0A3G1SVM6_9VIRU</name>
<protein>
    <submittedName>
        <fullName evidence="1">Uncharacterized protein</fullName>
    </submittedName>
</protein>